<dbReference type="EMBL" id="JNBR01002136">
    <property type="protein sequence ID" value="OQR83548.1"/>
    <property type="molecule type" value="Genomic_DNA"/>
</dbReference>
<dbReference type="GO" id="GO:0046982">
    <property type="term" value="F:protein heterodimerization activity"/>
    <property type="evidence" value="ECO:0007669"/>
    <property type="project" value="InterPro"/>
</dbReference>
<dbReference type="Proteomes" id="UP000243579">
    <property type="component" value="Unassembled WGS sequence"/>
</dbReference>
<dbReference type="PANTHER" id="PTHR22980">
    <property type="entry name" value="CORTISTATIN"/>
    <property type="match status" value="1"/>
</dbReference>
<organism evidence="5 6">
    <name type="scientific">Achlya hypogyna</name>
    <name type="common">Oomycete</name>
    <name type="synonym">Protoachlya hypogyna</name>
    <dbReference type="NCBI Taxonomy" id="1202772"/>
    <lineage>
        <taxon>Eukaryota</taxon>
        <taxon>Sar</taxon>
        <taxon>Stramenopiles</taxon>
        <taxon>Oomycota</taxon>
        <taxon>Saprolegniomycetes</taxon>
        <taxon>Saprolegniales</taxon>
        <taxon>Achlyaceae</taxon>
        <taxon>Achlya</taxon>
    </lineage>
</organism>
<dbReference type="GO" id="GO:0071821">
    <property type="term" value="C:FANCM-MHF complex"/>
    <property type="evidence" value="ECO:0007669"/>
    <property type="project" value="InterPro"/>
</dbReference>
<evidence type="ECO:0000256" key="1">
    <source>
        <dbReference type="ARBA" id="ARBA00006612"/>
    </source>
</evidence>
<keyword evidence="2" id="KW-0227">DNA damage</keyword>
<evidence type="ECO:0000256" key="3">
    <source>
        <dbReference type="ARBA" id="ARBA00023125"/>
    </source>
</evidence>
<evidence type="ECO:0000313" key="6">
    <source>
        <dbReference type="Proteomes" id="UP000243579"/>
    </source>
</evidence>
<name>A0A1V9YCX8_ACHHY</name>
<dbReference type="GO" id="GO:0000712">
    <property type="term" value="P:resolution of meiotic recombination intermediates"/>
    <property type="evidence" value="ECO:0007669"/>
    <property type="project" value="TreeGrafter"/>
</dbReference>
<keyword evidence="3" id="KW-0238">DNA-binding</keyword>
<dbReference type="InterPro" id="IPR029003">
    <property type="entry name" value="CENP-S/Mhf1"/>
</dbReference>
<dbReference type="GO" id="GO:0006281">
    <property type="term" value="P:DNA repair"/>
    <property type="evidence" value="ECO:0007669"/>
    <property type="project" value="UniProtKB-KW"/>
</dbReference>
<dbReference type="SUPFAM" id="SSF47113">
    <property type="entry name" value="Histone-fold"/>
    <property type="match status" value="1"/>
</dbReference>
<dbReference type="Pfam" id="PF15630">
    <property type="entry name" value="CENP-S"/>
    <property type="match status" value="1"/>
</dbReference>
<dbReference type="InterPro" id="IPR009072">
    <property type="entry name" value="Histone-fold"/>
</dbReference>
<comment type="similarity">
    <text evidence="1">Belongs to the TAF9 family. CENP-S/MHF1 subfamily.</text>
</comment>
<accession>A0A1V9YCX8</accession>
<dbReference type="OrthoDB" id="1872155at2759"/>
<evidence type="ECO:0000256" key="2">
    <source>
        <dbReference type="ARBA" id="ARBA00022763"/>
    </source>
</evidence>
<dbReference type="GO" id="GO:0031297">
    <property type="term" value="P:replication fork processing"/>
    <property type="evidence" value="ECO:0007669"/>
    <property type="project" value="TreeGrafter"/>
</dbReference>
<keyword evidence="6" id="KW-1185">Reference proteome</keyword>
<evidence type="ECO:0008006" key="7">
    <source>
        <dbReference type="Google" id="ProtNLM"/>
    </source>
</evidence>
<dbReference type="GO" id="GO:0003677">
    <property type="term" value="F:DNA binding"/>
    <property type="evidence" value="ECO:0007669"/>
    <property type="project" value="UniProtKB-KW"/>
</dbReference>
<sequence>MDEERTAVLYAVSAICDEAATKECVEVEAGTKARARPNASKETLQLLTDVVLKQVDLLAVDLAHFAQHAGRKKISAEDVILCARRQPEIAKTLSELHRATFLGQGRKRKTRE</sequence>
<dbReference type="GO" id="GO:0003682">
    <property type="term" value="F:chromatin binding"/>
    <property type="evidence" value="ECO:0007669"/>
    <property type="project" value="TreeGrafter"/>
</dbReference>
<protein>
    <recommendedName>
        <fullName evidence="7">Centromere protein S</fullName>
    </recommendedName>
</protein>
<dbReference type="Gene3D" id="1.10.20.10">
    <property type="entry name" value="Histone, subunit A"/>
    <property type="match status" value="1"/>
</dbReference>
<dbReference type="AlphaFoldDB" id="A0A1V9YCX8"/>
<dbReference type="STRING" id="1202772.A0A1V9YCX8"/>
<comment type="caution">
    <text evidence="5">The sequence shown here is derived from an EMBL/GenBank/DDBJ whole genome shotgun (WGS) entry which is preliminary data.</text>
</comment>
<gene>
    <name evidence="5" type="ORF">ACHHYP_14562</name>
</gene>
<proteinExistence type="inferred from homology"/>
<evidence type="ECO:0000313" key="5">
    <source>
        <dbReference type="EMBL" id="OQR83548.1"/>
    </source>
</evidence>
<reference evidence="5 6" key="1">
    <citation type="journal article" date="2014" name="Genome Biol. Evol.">
        <title>The secreted proteins of Achlya hypogyna and Thraustotheca clavata identify the ancestral oomycete secretome and reveal gene acquisitions by horizontal gene transfer.</title>
        <authorList>
            <person name="Misner I."/>
            <person name="Blouin N."/>
            <person name="Leonard G."/>
            <person name="Richards T.A."/>
            <person name="Lane C.E."/>
        </authorList>
    </citation>
    <scope>NUCLEOTIDE SEQUENCE [LARGE SCALE GENOMIC DNA]</scope>
    <source>
        <strain evidence="5 6">ATCC 48635</strain>
    </source>
</reference>
<evidence type="ECO:0000256" key="4">
    <source>
        <dbReference type="ARBA" id="ARBA00023204"/>
    </source>
</evidence>
<keyword evidence="4" id="KW-0234">DNA repair</keyword>
<dbReference type="PANTHER" id="PTHR22980:SF0">
    <property type="entry name" value="CENTROMERE PROTEIN S"/>
    <property type="match status" value="1"/>
</dbReference>
<dbReference type="CDD" id="cd22919">
    <property type="entry name" value="HFD_CENP-S"/>
    <property type="match status" value="1"/>
</dbReference>